<evidence type="ECO:0000256" key="1">
    <source>
        <dbReference type="ARBA" id="ARBA00007430"/>
    </source>
</evidence>
<accession>X0X9K2</accession>
<comment type="similarity">
    <text evidence="1">Belongs to the polysaccharide synthase family.</text>
</comment>
<dbReference type="PANTHER" id="PTHR43318">
    <property type="entry name" value="UDP-N-ACETYLGLUCOSAMINE 4,6-DEHYDRATASE"/>
    <property type="match status" value="1"/>
</dbReference>
<dbReference type="InterPro" id="IPR036291">
    <property type="entry name" value="NAD(P)-bd_dom_sf"/>
</dbReference>
<organism evidence="3">
    <name type="scientific">marine sediment metagenome</name>
    <dbReference type="NCBI Taxonomy" id="412755"/>
    <lineage>
        <taxon>unclassified sequences</taxon>
        <taxon>metagenomes</taxon>
        <taxon>ecological metagenomes</taxon>
    </lineage>
</organism>
<dbReference type="Gene3D" id="3.40.50.720">
    <property type="entry name" value="NAD(P)-binding Rossmann-like Domain"/>
    <property type="match status" value="2"/>
</dbReference>
<protein>
    <recommendedName>
        <fullName evidence="2">Polysaccharide biosynthesis protein CapD-like domain-containing protein</fullName>
    </recommendedName>
</protein>
<feature type="domain" description="Polysaccharide biosynthesis protein CapD-like" evidence="2">
    <location>
        <begin position="68"/>
        <end position="246"/>
    </location>
</feature>
<dbReference type="AlphaFoldDB" id="X0X9K2"/>
<dbReference type="EMBL" id="BARS01046709">
    <property type="protein sequence ID" value="GAG32082.1"/>
    <property type="molecule type" value="Genomic_DNA"/>
</dbReference>
<dbReference type="SUPFAM" id="SSF51735">
    <property type="entry name" value="NAD(P)-binding Rossmann-fold domains"/>
    <property type="match status" value="1"/>
</dbReference>
<name>X0X9K2_9ZZZZ</name>
<feature type="non-terminal residue" evidence="3">
    <location>
        <position position="1"/>
    </location>
</feature>
<proteinExistence type="inferred from homology"/>
<evidence type="ECO:0000259" key="2">
    <source>
        <dbReference type="Pfam" id="PF02719"/>
    </source>
</evidence>
<feature type="non-terminal residue" evidence="3">
    <location>
        <position position="246"/>
    </location>
</feature>
<comment type="caution">
    <text evidence="3">The sequence shown here is derived from an EMBL/GenBank/DDBJ whole genome shotgun (WGS) entry which is preliminary data.</text>
</comment>
<reference evidence="3" key="1">
    <citation type="journal article" date="2014" name="Front. Microbiol.">
        <title>High frequency of phylogenetically diverse reductive dehalogenase-homologous genes in deep subseafloor sedimentary metagenomes.</title>
        <authorList>
            <person name="Kawai M."/>
            <person name="Futagami T."/>
            <person name="Toyoda A."/>
            <person name="Takaki Y."/>
            <person name="Nishi S."/>
            <person name="Hori S."/>
            <person name="Arai W."/>
            <person name="Tsubouchi T."/>
            <person name="Morono Y."/>
            <person name="Uchiyama I."/>
            <person name="Ito T."/>
            <person name="Fujiyama A."/>
            <person name="Inagaki F."/>
            <person name="Takami H."/>
        </authorList>
    </citation>
    <scope>NUCLEOTIDE SEQUENCE</scope>
    <source>
        <strain evidence="3">Expedition CK06-06</strain>
    </source>
</reference>
<dbReference type="Pfam" id="PF02719">
    <property type="entry name" value="Polysacc_synt_2"/>
    <property type="match status" value="1"/>
</dbReference>
<dbReference type="InterPro" id="IPR003869">
    <property type="entry name" value="Polysac_CapD-like"/>
</dbReference>
<dbReference type="PANTHER" id="PTHR43318:SF1">
    <property type="entry name" value="POLYSACCHARIDE BIOSYNTHESIS PROTEIN EPSC-RELATED"/>
    <property type="match status" value="1"/>
</dbReference>
<gene>
    <name evidence="3" type="ORF">S01H1_70256</name>
</gene>
<evidence type="ECO:0000313" key="3">
    <source>
        <dbReference type="EMBL" id="GAG32082.1"/>
    </source>
</evidence>
<dbReference type="InterPro" id="IPR051203">
    <property type="entry name" value="Polysaccharide_Synthase-Rel"/>
</dbReference>
<sequence>TQKQLRRVIELCTGTKLKFQSLPSVGDLIDGRVTVSQIRPVDIKDLLSREQVELDLDAIGRFLNGRCVLITGAGGSIGAEMSRQVCHFDPSTLVLLEQAETPLFDIENELRKAHPDLPIVPAVADIYDRERVMHLWETYHPDVVIHAAAHKHVPLMERNPCEAIKNNVVGTQNVADASCQFNVTEFVLISTDKAVNPSSVMGASKRVAEMYTQALNGHDNCRTQFKGVRFGNVLGSSGSVIPTFRR</sequence>